<reference evidence="4 5" key="1">
    <citation type="submission" date="2024-04" db="EMBL/GenBank/DDBJ databases">
        <authorList>
            <consortium name="Genoscope - CEA"/>
            <person name="William W."/>
        </authorList>
    </citation>
    <scope>NUCLEOTIDE SEQUENCE [LARGE SCALE GENOMIC DNA]</scope>
</reference>
<dbReference type="InterPro" id="IPR002110">
    <property type="entry name" value="Ankyrin_rpt"/>
</dbReference>
<evidence type="ECO:0000313" key="4">
    <source>
        <dbReference type="EMBL" id="CAL1528852.1"/>
    </source>
</evidence>
<evidence type="ECO:0000313" key="5">
    <source>
        <dbReference type="Proteomes" id="UP001497497"/>
    </source>
</evidence>
<organism evidence="4 5">
    <name type="scientific">Lymnaea stagnalis</name>
    <name type="common">Great pond snail</name>
    <name type="synonym">Helix stagnalis</name>
    <dbReference type="NCBI Taxonomy" id="6523"/>
    <lineage>
        <taxon>Eukaryota</taxon>
        <taxon>Metazoa</taxon>
        <taxon>Spiralia</taxon>
        <taxon>Lophotrochozoa</taxon>
        <taxon>Mollusca</taxon>
        <taxon>Gastropoda</taxon>
        <taxon>Heterobranchia</taxon>
        <taxon>Euthyneura</taxon>
        <taxon>Panpulmonata</taxon>
        <taxon>Hygrophila</taxon>
        <taxon>Lymnaeoidea</taxon>
        <taxon>Lymnaeidae</taxon>
        <taxon>Lymnaea</taxon>
    </lineage>
</organism>
<dbReference type="Pfam" id="PF12796">
    <property type="entry name" value="Ank_2"/>
    <property type="match status" value="1"/>
</dbReference>
<proteinExistence type="predicted"/>
<gene>
    <name evidence="4" type="ORF">GSLYS_00003022001</name>
</gene>
<keyword evidence="1" id="KW-0677">Repeat</keyword>
<dbReference type="PROSITE" id="PS50297">
    <property type="entry name" value="ANK_REP_REGION"/>
    <property type="match status" value="1"/>
</dbReference>
<evidence type="ECO:0000256" key="1">
    <source>
        <dbReference type="ARBA" id="ARBA00022737"/>
    </source>
</evidence>
<name>A0AAV2H5A6_LYMST</name>
<accession>A0AAV2H5A6</accession>
<dbReference type="PANTHER" id="PTHR24189">
    <property type="entry name" value="MYOTROPHIN"/>
    <property type="match status" value="1"/>
</dbReference>
<dbReference type="SUPFAM" id="SSF48403">
    <property type="entry name" value="Ankyrin repeat"/>
    <property type="match status" value="1"/>
</dbReference>
<protein>
    <submittedName>
        <fullName evidence="4">Uncharacterized protein</fullName>
    </submittedName>
</protein>
<evidence type="ECO:0000256" key="2">
    <source>
        <dbReference type="ARBA" id="ARBA00023043"/>
    </source>
</evidence>
<keyword evidence="2 3" id="KW-0040">ANK repeat</keyword>
<feature type="non-terminal residue" evidence="4">
    <location>
        <position position="282"/>
    </location>
</feature>
<dbReference type="EMBL" id="CAXITT010000039">
    <property type="protein sequence ID" value="CAL1528852.1"/>
    <property type="molecule type" value="Genomic_DNA"/>
</dbReference>
<feature type="repeat" description="ANK" evidence="3">
    <location>
        <begin position="36"/>
        <end position="71"/>
    </location>
</feature>
<dbReference type="InterPro" id="IPR036770">
    <property type="entry name" value="Ankyrin_rpt-contain_sf"/>
</dbReference>
<dbReference type="Gene3D" id="1.25.40.20">
    <property type="entry name" value="Ankyrin repeat-containing domain"/>
    <property type="match status" value="1"/>
</dbReference>
<dbReference type="PANTHER" id="PTHR24189:SF50">
    <property type="entry name" value="ANKYRIN REPEAT AND SOCS BOX PROTEIN 2"/>
    <property type="match status" value="1"/>
</dbReference>
<dbReference type="SMART" id="SM00248">
    <property type="entry name" value="ANK"/>
    <property type="match status" value="3"/>
</dbReference>
<dbReference type="PROSITE" id="PS50088">
    <property type="entry name" value="ANK_REPEAT"/>
    <property type="match status" value="1"/>
</dbReference>
<evidence type="ECO:0000256" key="3">
    <source>
        <dbReference type="PROSITE-ProRule" id="PRU00023"/>
    </source>
</evidence>
<comment type="caution">
    <text evidence="4">The sequence shown here is derived from an EMBL/GenBank/DDBJ whole genome shotgun (WGS) entry which is preliminary data.</text>
</comment>
<dbReference type="InterPro" id="IPR050745">
    <property type="entry name" value="Multifunctional_regulatory"/>
</dbReference>
<dbReference type="Proteomes" id="UP001497497">
    <property type="component" value="Unassembled WGS sequence"/>
</dbReference>
<keyword evidence="5" id="KW-1185">Reference proteome</keyword>
<dbReference type="AlphaFoldDB" id="A0AAV2H5A6"/>
<sequence>MESSSKELLRSVRDGSLENIQRALLHNGDVNTTDDSGKTSLMIAAAEGRWSSLSCLKLLIQNGADLNMVDNKGRSAISAIDGDGPVTLMFEKLKVLLEAGADPNKGLFYSFPTLMEIAFDQEKLDIIRLLLRQGADPNLWGFPARAFHCLIRAGHENLIRNMITNGALPEDTLAIWASPSSKIFVSPLTTALFYDKIGLARYFIANLFMTKNDLCDCALRQSTLAASMRGRDIAGLNLLNSLRNKPFPLRILSFVTVSESIGNKAGRHVGIQKTPEIPEDLK</sequence>